<sequence length="124" mass="13668">MLLRIYTDGAARGNPGKSASGYSISDAHGKLIYKNTEYNGIATNNVAEYNAVINALRKAIDRLGEDNDIELFSDSKLIVNQLNGNYRVKDSKLKELNSEAMVLLNKFKSHSLKNVPRENPGIVA</sequence>
<feature type="non-terminal residue" evidence="3">
    <location>
        <position position="124"/>
    </location>
</feature>
<organism evidence="3">
    <name type="scientific">mine drainage metagenome</name>
    <dbReference type="NCBI Taxonomy" id="410659"/>
    <lineage>
        <taxon>unclassified sequences</taxon>
        <taxon>metagenomes</taxon>
        <taxon>ecological metagenomes</taxon>
    </lineage>
</organism>
<dbReference type="AlphaFoldDB" id="T0YVE4"/>
<protein>
    <submittedName>
        <fullName evidence="3">Ribonuclease H</fullName>
        <ecNumber evidence="3">3.1.26.4</ecNumber>
    </submittedName>
</protein>
<dbReference type="InterPro" id="IPR002156">
    <property type="entry name" value="RNaseH_domain"/>
</dbReference>
<evidence type="ECO:0000259" key="2">
    <source>
        <dbReference type="PROSITE" id="PS50879"/>
    </source>
</evidence>
<dbReference type="GO" id="GO:0003676">
    <property type="term" value="F:nucleic acid binding"/>
    <property type="evidence" value="ECO:0007669"/>
    <property type="project" value="InterPro"/>
</dbReference>
<keyword evidence="3" id="KW-0378">Hydrolase</keyword>
<dbReference type="InterPro" id="IPR012337">
    <property type="entry name" value="RNaseH-like_sf"/>
</dbReference>
<evidence type="ECO:0000256" key="1">
    <source>
        <dbReference type="SAM" id="Coils"/>
    </source>
</evidence>
<dbReference type="InterPro" id="IPR036397">
    <property type="entry name" value="RNaseH_sf"/>
</dbReference>
<dbReference type="SUPFAM" id="SSF53098">
    <property type="entry name" value="Ribonuclease H-like"/>
    <property type="match status" value="1"/>
</dbReference>
<dbReference type="EC" id="3.1.26.4" evidence="3"/>
<gene>
    <name evidence="3" type="ORF">B2A_11928</name>
</gene>
<dbReference type="PROSITE" id="PS50879">
    <property type="entry name" value="RNASE_H_1"/>
    <property type="match status" value="1"/>
</dbReference>
<reference evidence="3" key="1">
    <citation type="submission" date="2013-08" db="EMBL/GenBank/DDBJ databases">
        <authorList>
            <person name="Mendez C."/>
            <person name="Richter M."/>
            <person name="Ferrer M."/>
            <person name="Sanchez J."/>
        </authorList>
    </citation>
    <scope>NUCLEOTIDE SEQUENCE</scope>
</reference>
<dbReference type="CDD" id="cd09279">
    <property type="entry name" value="RNase_HI_like"/>
    <property type="match status" value="1"/>
</dbReference>
<dbReference type="PANTHER" id="PTHR48475">
    <property type="entry name" value="RIBONUCLEASE H"/>
    <property type="match status" value="1"/>
</dbReference>
<keyword evidence="1" id="KW-0175">Coiled coil</keyword>
<feature type="coiled-coil region" evidence="1">
    <location>
        <begin position="46"/>
        <end position="99"/>
    </location>
</feature>
<proteinExistence type="predicted"/>
<dbReference type="Gene3D" id="3.30.420.10">
    <property type="entry name" value="Ribonuclease H-like superfamily/Ribonuclease H"/>
    <property type="match status" value="1"/>
</dbReference>
<dbReference type="Pfam" id="PF13456">
    <property type="entry name" value="RVT_3"/>
    <property type="match status" value="1"/>
</dbReference>
<dbReference type="PANTHER" id="PTHR48475:SF1">
    <property type="entry name" value="RNASE H TYPE-1 DOMAIN-CONTAINING PROTEIN"/>
    <property type="match status" value="1"/>
</dbReference>
<evidence type="ECO:0000313" key="3">
    <source>
        <dbReference type="EMBL" id="EQD37003.1"/>
    </source>
</evidence>
<dbReference type="GO" id="GO:0004523">
    <property type="term" value="F:RNA-DNA hybrid ribonuclease activity"/>
    <property type="evidence" value="ECO:0007669"/>
    <property type="project" value="UniProtKB-EC"/>
</dbReference>
<feature type="domain" description="RNase H type-1" evidence="2">
    <location>
        <begin position="1"/>
        <end position="124"/>
    </location>
</feature>
<dbReference type="EMBL" id="AUZZ01008611">
    <property type="protein sequence ID" value="EQD37003.1"/>
    <property type="molecule type" value="Genomic_DNA"/>
</dbReference>
<reference evidence="3" key="2">
    <citation type="journal article" date="2014" name="ISME J.">
        <title>Microbial stratification in low pH oxic and suboxic macroscopic growths along an acid mine drainage.</title>
        <authorList>
            <person name="Mendez-Garcia C."/>
            <person name="Mesa V."/>
            <person name="Sprenger R.R."/>
            <person name="Richter M."/>
            <person name="Diez M.S."/>
            <person name="Solano J."/>
            <person name="Bargiela R."/>
            <person name="Golyshina O.V."/>
            <person name="Manteca A."/>
            <person name="Ramos J.L."/>
            <person name="Gallego J.R."/>
            <person name="Llorente I."/>
            <person name="Martins Dos Santos V.A."/>
            <person name="Jensen O.N."/>
            <person name="Pelaez A.I."/>
            <person name="Sanchez J."/>
            <person name="Ferrer M."/>
        </authorList>
    </citation>
    <scope>NUCLEOTIDE SEQUENCE</scope>
</reference>
<accession>T0YVE4</accession>
<comment type="caution">
    <text evidence="3">The sequence shown here is derived from an EMBL/GenBank/DDBJ whole genome shotgun (WGS) entry which is preliminary data.</text>
</comment>
<name>T0YVE4_9ZZZZ</name>